<evidence type="ECO:0000313" key="1">
    <source>
        <dbReference type="EMBL" id="EXX64217.1"/>
    </source>
</evidence>
<evidence type="ECO:0008006" key="3">
    <source>
        <dbReference type="Google" id="ProtNLM"/>
    </source>
</evidence>
<reference evidence="1 2" key="1">
    <citation type="submission" date="2014-02" db="EMBL/GenBank/DDBJ databases">
        <title>Single nucleus genome sequencing reveals high similarity among nuclei of an endomycorrhizal fungus.</title>
        <authorList>
            <person name="Lin K."/>
            <person name="Geurts R."/>
            <person name="Zhang Z."/>
            <person name="Limpens E."/>
            <person name="Saunders D.G."/>
            <person name="Mu D."/>
            <person name="Pang E."/>
            <person name="Cao H."/>
            <person name="Cha H."/>
            <person name="Lin T."/>
            <person name="Zhou Q."/>
            <person name="Shang Y."/>
            <person name="Li Y."/>
            <person name="Ivanov S."/>
            <person name="Sharma T."/>
            <person name="Velzen R.V."/>
            <person name="Ruijter N.D."/>
            <person name="Aanen D.K."/>
            <person name="Win J."/>
            <person name="Kamoun S."/>
            <person name="Bisseling T."/>
            <person name="Huang S."/>
        </authorList>
    </citation>
    <scope>NUCLEOTIDE SEQUENCE [LARGE SCALE GENOMIC DNA]</scope>
    <source>
        <strain evidence="2">DAOM197198w</strain>
    </source>
</reference>
<proteinExistence type="predicted"/>
<keyword evidence="2" id="KW-1185">Reference proteome</keyword>
<organism evidence="1 2">
    <name type="scientific">Rhizophagus irregularis (strain DAOM 197198w)</name>
    <name type="common">Glomus intraradices</name>
    <dbReference type="NCBI Taxonomy" id="1432141"/>
    <lineage>
        <taxon>Eukaryota</taxon>
        <taxon>Fungi</taxon>
        <taxon>Fungi incertae sedis</taxon>
        <taxon>Mucoromycota</taxon>
        <taxon>Glomeromycotina</taxon>
        <taxon>Glomeromycetes</taxon>
        <taxon>Glomerales</taxon>
        <taxon>Glomeraceae</taxon>
        <taxon>Rhizophagus</taxon>
    </lineage>
</organism>
<comment type="caution">
    <text evidence="1">The sequence shown here is derived from an EMBL/GenBank/DDBJ whole genome shotgun (WGS) entry which is preliminary data.</text>
</comment>
<dbReference type="AlphaFoldDB" id="A0A015J412"/>
<evidence type="ECO:0000313" key="2">
    <source>
        <dbReference type="Proteomes" id="UP000022910"/>
    </source>
</evidence>
<dbReference type="Proteomes" id="UP000022910">
    <property type="component" value="Unassembled WGS sequence"/>
</dbReference>
<accession>A0A015J412</accession>
<dbReference type="HOGENOM" id="CLU_028913_2_1_1"/>
<gene>
    <name evidence="1" type="ORF">RirG_144970</name>
</gene>
<sequence>MACSKIFLGDLPELLNEIIQYSHHDYKTLYSCILVNRLWCRLTIPLLWEDPFSIKCSKNYKFIEIYLYNLNDNNKAILDEYVTLNNLFHSHTLFNYPSFIKRLNIQNISSSVKKWIKNQPSNFIKDTFQMSDFIKLINRSLILLFIENEVNLCSLEISIEYYQEHEYSDTLELILQNPNFICNIKNLTLEFEEIADNMTKFLTFIYSNCNSISSLYFLFPDDYPTIEKGLSQFINSQENLKKILIGFNYFPLYHSLFSLKNSNCSNTLNTITFYYIDFYNIIVLNEVFNQLNVLESIHFIYCYSLDSKFVQQIVSITKPFKLKSLFLDEILQIESLELLMKKSGDSLENFGINIYRSQQLLQLFELAIKYCSNIKFLYLYVGLNDQIINLMFNLIENIKKNLNYLLIDCYGFDYNNHFSSTILQNLGQILPFKLESLNLSLAIINGSDLKVFLKNSQNTFIKKLVIRSKKKEKIEDFLPYIEEYIIKKKRVEYLAILGKGEDLFSLKDKVKEFELYGIQVLYYSDLCINIDHFIKEFYL</sequence>
<dbReference type="OrthoDB" id="2311254at2759"/>
<dbReference type="STRING" id="1432141.A0A015J412"/>
<name>A0A015J412_RHIIW</name>
<protein>
    <recommendedName>
        <fullName evidence="3">F-box domain-containing protein</fullName>
    </recommendedName>
</protein>
<dbReference type="EMBL" id="JEMT01023615">
    <property type="protein sequence ID" value="EXX64217.1"/>
    <property type="molecule type" value="Genomic_DNA"/>
</dbReference>